<accession>A0A0G0PFD1</accession>
<evidence type="ECO:0000313" key="2">
    <source>
        <dbReference type="Proteomes" id="UP000034325"/>
    </source>
</evidence>
<dbReference type="InterPro" id="IPR013744">
    <property type="entry name" value="SidJ"/>
</dbReference>
<dbReference type="PANTHER" id="PTHR31591">
    <property type="entry name" value="UPF0613 PROTEIN PB24D3.06C"/>
    <property type="match status" value="1"/>
</dbReference>
<dbReference type="EMBL" id="LBWA01000023">
    <property type="protein sequence ID" value="KKQ96849.1"/>
    <property type="molecule type" value="Genomic_DNA"/>
</dbReference>
<dbReference type="InterPro" id="IPR029058">
    <property type="entry name" value="AB_hydrolase_fold"/>
</dbReference>
<dbReference type="SUPFAM" id="SSF53474">
    <property type="entry name" value="alpha/beta-Hydrolases"/>
    <property type="match status" value="1"/>
</dbReference>
<sequence length="296" mass="33193">MEPVARIVKLLTPDKFLLDGLWFGPEEPKRVIIFIHGLTGSLLSSTGIRLAPLLINNATSLLSFNNRGHDIVAKTKRVDKRKKKGYSSQTLGAALEKFSDCVFDIEGAINFAKSRGAKEIFLMGHSTGSQKSIFYLSKRGKQRQAKGVVLLSPMSDYADSLRANGQERINLAENFANKLIKKGGGNELLPLSVWPDLNSAQRFLSLNTQNSEEEIFTYVEPTKSPHTLRKIKVPTLVVLAEKDEFRDRPMAKIAKWFDKHLRRKIATIKIVGGADHGFSEKEKEVAKLINSWLSMW</sequence>
<dbReference type="AlphaFoldDB" id="A0A0G0PFD1"/>
<dbReference type="Pfam" id="PF08538">
    <property type="entry name" value="DUF1749"/>
    <property type="match status" value="1"/>
</dbReference>
<protein>
    <recommendedName>
        <fullName evidence="3">Serine aminopeptidase S33 domain-containing protein</fullName>
    </recommendedName>
</protein>
<dbReference type="Proteomes" id="UP000034325">
    <property type="component" value="Unassembled WGS sequence"/>
</dbReference>
<evidence type="ECO:0008006" key="3">
    <source>
        <dbReference type="Google" id="ProtNLM"/>
    </source>
</evidence>
<organism evidence="1 2">
    <name type="scientific">Candidatus Woesebacteria bacterium GW2011_GWA1_39_12</name>
    <dbReference type="NCBI Taxonomy" id="1618549"/>
    <lineage>
        <taxon>Bacteria</taxon>
        <taxon>Candidatus Woeseibacteriota</taxon>
    </lineage>
</organism>
<reference evidence="1 2" key="1">
    <citation type="journal article" date="2015" name="Nature">
        <title>rRNA introns, odd ribosomes, and small enigmatic genomes across a large radiation of phyla.</title>
        <authorList>
            <person name="Brown C.T."/>
            <person name="Hug L.A."/>
            <person name="Thomas B.C."/>
            <person name="Sharon I."/>
            <person name="Castelle C.J."/>
            <person name="Singh A."/>
            <person name="Wilkins M.J."/>
            <person name="Williams K.H."/>
            <person name="Banfield J.F."/>
        </authorList>
    </citation>
    <scope>NUCLEOTIDE SEQUENCE [LARGE SCALE GENOMIC DNA]</scope>
</reference>
<name>A0A0G0PFD1_9BACT</name>
<dbReference type="Gene3D" id="3.40.50.1820">
    <property type="entry name" value="alpha/beta hydrolase"/>
    <property type="match status" value="1"/>
</dbReference>
<dbReference type="PANTHER" id="PTHR31591:SF1">
    <property type="entry name" value="UPF0613 PROTEIN PB24D3.06C"/>
    <property type="match status" value="1"/>
</dbReference>
<proteinExistence type="predicted"/>
<comment type="caution">
    <text evidence="1">The sequence shown here is derived from an EMBL/GenBank/DDBJ whole genome shotgun (WGS) entry which is preliminary data.</text>
</comment>
<evidence type="ECO:0000313" key="1">
    <source>
        <dbReference type="EMBL" id="KKQ96849.1"/>
    </source>
</evidence>
<gene>
    <name evidence="1" type="ORF">UT23_C0023G0005</name>
</gene>